<organism evidence="4 5">
    <name type="scientific">Rhodomicrobium udaipurense</name>
    <dbReference type="NCBI Taxonomy" id="1202716"/>
    <lineage>
        <taxon>Bacteria</taxon>
        <taxon>Pseudomonadati</taxon>
        <taxon>Pseudomonadota</taxon>
        <taxon>Alphaproteobacteria</taxon>
        <taxon>Hyphomicrobiales</taxon>
        <taxon>Hyphomicrobiaceae</taxon>
        <taxon>Rhodomicrobium</taxon>
    </lineage>
</organism>
<dbReference type="Gene3D" id="4.10.540.10">
    <property type="entry name" value="Photosynthetic reaction centre, H subunit, N-terminal domain"/>
    <property type="match status" value="1"/>
</dbReference>
<dbReference type="InterPro" id="IPR037097">
    <property type="entry name" value="Photo_RC_H_N_sf"/>
</dbReference>
<evidence type="ECO:0000256" key="1">
    <source>
        <dbReference type="SAM" id="Phobius"/>
    </source>
</evidence>
<dbReference type="InterPro" id="IPR005652">
    <property type="entry name" value="Photo_RC_H"/>
</dbReference>
<dbReference type="InterPro" id="IPR015810">
    <property type="entry name" value="Photo_RC_H_N"/>
</dbReference>
<dbReference type="Pfam" id="PF05239">
    <property type="entry name" value="PRC"/>
    <property type="match status" value="1"/>
</dbReference>
<accession>A0A8I1GCR3</accession>
<feature type="domain" description="Photosynthetic reaction centre H subunit N-terminal" evidence="2">
    <location>
        <begin position="5"/>
        <end position="135"/>
    </location>
</feature>
<reference evidence="4 5" key="1">
    <citation type="submission" date="2020-12" db="EMBL/GenBank/DDBJ databases">
        <title>Revised draft genomes of Rhodomicrobium vannielii ATCC 17100 and Rhodomicrobium udaipurense JA643.</title>
        <authorList>
            <person name="Conners E.M."/>
            <person name="Davenport E.J."/>
            <person name="Bose A."/>
        </authorList>
    </citation>
    <scope>NUCLEOTIDE SEQUENCE [LARGE SCALE GENOMIC DNA]</scope>
    <source>
        <strain evidence="4 5">JA643</strain>
    </source>
</reference>
<name>A0A8I1GCR3_9HYPH</name>
<feature type="transmembrane region" description="Helical" evidence="1">
    <location>
        <begin position="12"/>
        <end position="31"/>
    </location>
</feature>
<dbReference type="RefSeq" id="WP_037235264.1">
    <property type="nucleotide sequence ID" value="NZ_JAEMUK010000014.1"/>
</dbReference>
<evidence type="ECO:0000313" key="5">
    <source>
        <dbReference type="Proteomes" id="UP000623250"/>
    </source>
</evidence>
<dbReference type="Pfam" id="PF03967">
    <property type="entry name" value="PRCH"/>
    <property type="match status" value="1"/>
</dbReference>
<keyword evidence="5" id="KW-1185">Reference proteome</keyword>
<dbReference type="InterPro" id="IPR027275">
    <property type="entry name" value="PRC-brl_dom"/>
</dbReference>
<keyword evidence="1" id="KW-1133">Transmembrane helix</keyword>
<evidence type="ECO:0000259" key="2">
    <source>
        <dbReference type="Pfam" id="PF03967"/>
    </source>
</evidence>
<evidence type="ECO:0000313" key="4">
    <source>
        <dbReference type="EMBL" id="MBJ7543450.1"/>
    </source>
</evidence>
<dbReference type="Proteomes" id="UP000623250">
    <property type="component" value="Unassembled WGS sequence"/>
</dbReference>
<protein>
    <submittedName>
        <fullName evidence="4">Photosynthetic reaction center subunit H</fullName>
    </submittedName>
</protein>
<dbReference type="InterPro" id="IPR011033">
    <property type="entry name" value="PRC_barrel-like_sf"/>
</dbReference>
<dbReference type="NCBIfam" id="TIGR01150">
    <property type="entry name" value="puhA"/>
    <property type="match status" value="1"/>
</dbReference>
<dbReference type="GO" id="GO:0030077">
    <property type="term" value="C:plasma membrane light-harvesting complex"/>
    <property type="evidence" value="ECO:0007669"/>
    <property type="project" value="InterPro"/>
</dbReference>
<dbReference type="EMBL" id="JAEMUK010000014">
    <property type="protein sequence ID" value="MBJ7543450.1"/>
    <property type="molecule type" value="Genomic_DNA"/>
</dbReference>
<comment type="caution">
    <text evidence="4">The sequence shown here is derived from an EMBL/GenBank/DDBJ whole genome shotgun (WGS) entry which is preliminary data.</text>
</comment>
<dbReference type="Gene3D" id="3.90.50.10">
    <property type="entry name" value="Photosynthetic Reaction Center, subunit H, domain 2"/>
    <property type="match status" value="1"/>
</dbReference>
<feature type="domain" description="PRC-barrel" evidence="3">
    <location>
        <begin position="144"/>
        <end position="210"/>
    </location>
</feature>
<dbReference type="SUPFAM" id="SSF50346">
    <property type="entry name" value="PRC-barrel domain"/>
    <property type="match status" value="1"/>
</dbReference>
<dbReference type="InterPro" id="IPR014747">
    <property type="entry name" value="Bac_photo_RC_H_C"/>
</dbReference>
<dbReference type="SUPFAM" id="SSF81490">
    <property type="entry name" value="Photosystem II reaction centre subunit H, transmembrane region"/>
    <property type="match status" value="1"/>
</dbReference>
<dbReference type="GO" id="GO:0019684">
    <property type="term" value="P:photosynthesis, light reaction"/>
    <property type="evidence" value="ECO:0007669"/>
    <property type="project" value="InterPro"/>
</dbReference>
<keyword evidence="1" id="KW-0812">Transmembrane</keyword>
<dbReference type="AlphaFoldDB" id="A0A8I1GCR3"/>
<gene>
    <name evidence="4" type="primary">puhA</name>
    <name evidence="4" type="ORF">JDN41_07755</name>
</gene>
<keyword evidence="1" id="KW-0472">Membrane</keyword>
<evidence type="ECO:0000259" key="3">
    <source>
        <dbReference type="Pfam" id="PF05239"/>
    </source>
</evidence>
<proteinExistence type="predicted"/>
<sequence>MPTGALTSHLDVAQVTLYAFWIFFALLILYLRREDRREGYPLINESTGKPQNDGYLTIPDKKIFRLFHGGTTTSPQPYRSEREIKAKPATNHPGSPLIPTGNPMIDGVGPAAWVQRQDVPDLTYDGLTRIAPLRVATDHAIDEHDRDPRGFTVYGADGVKAGKIRDAWLDRSEVIIRYLEVTTPKGRNVLVPFTLSKIDQGKGKVVLESILGAQIEDAPKLANPDRITRLEEDKVCAYFAGGILYATPARQEPLL</sequence>